<dbReference type="EMBL" id="CP060052">
    <property type="protein sequence ID" value="QNE04231.1"/>
    <property type="molecule type" value="Genomic_DNA"/>
</dbReference>
<reference evidence="8 9" key="1">
    <citation type="submission" date="2020-08" db="EMBL/GenBank/DDBJ databases">
        <authorList>
            <person name="Liu G."/>
            <person name="Sun C."/>
        </authorList>
    </citation>
    <scope>NUCLEOTIDE SEQUENCE [LARGE SCALE GENOMIC DNA]</scope>
    <source>
        <strain evidence="8 9">OT19</strain>
    </source>
</reference>
<sequence length="218" mass="23173">MTASQNTRKHMVAWGAAVPMLMLSACNAPEPAEPESEEVSTPVDLTPIPEEEAGVGATSILRSDMDGRPIADPPMEPLEATLTFEEGGSELSADARTKIQEIVESEQFAEGGQIILRGHSDSSGSDDANIRASRRRAEAVRDLLEELGASEERIMIIAMGEQNPIAPNALPSGEPDEEGRAANRRVDVTVEVPPEEQEGIRDDPALAAETPLGEPAGN</sequence>
<evidence type="ECO:0000256" key="3">
    <source>
        <dbReference type="ARBA" id="ARBA00023237"/>
    </source>
</evidence>
<feature type="domain" description="OmpA-like" evidence="7">
    <location>
        <begin position="71"/>
        <end position="194"/>
    </location>
</feature>
<feature type="region of interest" description="Disordered" evidence="5">
    <location>
        <begin position="163"/>
        <end position="218"/>
    </location>
</feature>
<feature type="region of interest" description="Disordered" evidence="5">
    <location>
        <begin position="27"/>
        <end position="75"/>
    </location>
</feature>
<dbReference type="GO" id="GO:0009279">
    <property type="term" value="C:cell outer membrane"/>
    <property type="evidence" value="ECO:0007669"/>
    <property type="project" value="UniProtKB-SubCell"/>
</dbReference>
<proteinExistence type="predicted"/>
<dbReference type="Proteomes" id="UP000515297">
    <property type="component" value="Chromosome"/>
</dbReference>
<evidence type="ECO:0000256" key="1">
    <source>
        <dbReference type="ARBA" id="ARBA00004442"/>
    </source>
</evidence>
<evidence type="ECO:0000313" key="8">
    <source>
        <dbReference type="EMBL" id="QNE04231.1"/>
    </source>
</evidence>
<gene>
    <name evidence="8" type="ORF">H4O24_09510</name>
</gene>
<keyword evidence="3" id="KW-0998">Cell outer membrane</keyword>
<feature type="compositionally biased region" description="Basic and acidic residues" evidence="5">
    <location>
        <begin position="178"/>
        <end position="188"/>
    </location>
</feature>
<dbReference type="InterPro" id="IPR050330">
    <property type="entry name" value="Bact_OuterMem_StrucFunc"/>
</dbReference>
<dbReference type="InterPro" id="IPR006664">
    <property type="entry name" value="OMP_bac"/>
</dbReference>
<evidence type="ECO:0000256" key="4">
    <source>
        <dbReference type="PROSITE-ProRule" id="PRU00473"/>
    </source>
</evidence>
<organism evidence="8 9">
    <name type="scientific">Croceicoccus marinus</name>
    <dbReference type="NCBI Taxonomy" id="450378"/>
    <lineage>
        <taxon>Bacteria</taxon>
        <taxon>Pseudomonadati</taxon>
        <taxon>Pseudomonadota</taxon>
        <taxon>Alphaproteobacteria</taxon>
        <taxon>Sphingomonadales</taxon>
        <taxon>Erythrobacteraceae</taxon>
        <taxon>Croceicoccus</taxon>
    </lineage>
</organism>
<dbReference type="Pfam" id="PF00691">
    <property type="entry name" value="OmpA"/>
    <property type="match status" value="1"/>
</dbReference>
<keyword evidence="6" id="KW-0732">Signal</keyword>
<evidence type="ECO:0000256" key="2">
    <source>
        <dbReference type="ARBA" id="ARBA00023136"/>
    </source>
</evidence>
<feature type="signal peptide" evidence="6">
    <location>
        <begin position="1"/>
        <end position="28"/>
    </location>
</feature>
<name>A0A7G6VR66_9SPHN</name>
<comment type="subcellular location">
    <subcellularLocation>
        <location evidence="1">Cell outer membrane</location>
    </subcellularLocation>
</comment>
<dbReference type="SUPFAM" id="SSF103088">
    <property type="entry name" value="OmpA-like"/>
    <property type="match status" value="1"/>
</dbReference>
<keyword evidence="2 4" id="KW-0472">Membrane</keyword>
<dbReference type="PROSITE" id="PS51123">
    <property type="entry name" value="OMPA_2"/>
    <property type="match status" value="1"/>
</dbReference>
<evidence type="ECO:0000256" key="5">
    <source>
        <dbReference type="SAM" id="MobiDB-lite"/>
    </source>
</evidence>
<dbReference type="PRINTS" id="PR01021">
    <property type="entry name" value="OMPADOMAIN"/>
</dbReference>
<evidence type="ECO:0000256" key="6">
    <source>
        <dbReference type="SAM" id="SignalP"/>
    </source>
</evidence>
<protein>
    <submittedName>
        <fullName evidence="8">OmpA family protein</fullName>
    </submittedName>
</protein>
<evidence type="ECO:0000259" key="7">
    <source>
        <dbReference type="PROSITE" id="PS51123"/>
    </source>
</evidence>
<dbReference type="AlphaFoldDB" id="A0A7G6VR66"/>
<dbReference type="Gene3D" id="3.30.1330.60">
    <property type="entry name" value="OmpA-like domain"/>
    <property type="match status" value="1"/>
</dbReference>
<dbReference type="RefSeq" id="WP_185883531.1">
    <property type="nucleotide sequence ID" value="NZ_CP060052.1"/>
</dbReference>
<feature type="chain" id="PRO_5029015786" evidence="6">
    <location>
        <begin position="29"/>
        <end position="218"/>
    </location>
</feature>
<dbReference type="PANTHER" id="PTHR30329:SF21">
    <property type="entry name" value="LIPOPROTEIN YIAD-RELATED"/>
    <property type="match status" value="1"/>
</dbReference>
<dbReference type="PANTHER" id="PTHR30329">
    <property type="entry name" value="STATOR ELEMENT OF FLAGELLAR MOTOR COMPLEX"/>
    <property type="match status" value="1"/>
</dbReference>
<dbReference type="InterPro" id="IPR036737">
    <property type="entry name" value="OmpA-like_sf"/>
</dbReference>
<accession>A0A7G6VR66</accession>
<evidence type="ECO:0000313" key="9">
    <source>
        <dbReference type="Proteomes" id="UP000515297"/>
    </source>
</evidence>
<dbReference type="InterPro" id="IPR006665">
    <property type="entry name" value="OmpA-like"/>
</dbReference>
<dbReference type="CDD" id="cd07185">
    <property type="entry name" value="OmpA_C-like"/>
    <property type="match status" value="1"/>
</dbReference>